<reference evidence="4 5" key="1">
    <citation type="journal article" date="2018" name="Int. J. Syst. Evol. Microbiol.">
        <title>Glycomyces paridis sp. nov., isolated from the medicinal plant Paris polyphylla.</title>
        <authorList>
            <person name="Fang X.M."/>
            <person name="Bai J.L."/>
            <person name="Su J."/>
            <person name="Zhao L.L."/>
            <person name="Liu H.Y."/>
            <person name="Ma B.P."/>
            <person name="Zhang Y.Q."/>
            <person name="Yu L.Y."/>
        </authorList>
    </citation>
    <scope>NUCLEOTIDE SEQUENCE [LARGE SCALE GENOMIC DNA]</scope>
    <source>
        <strain evidence="4 5">CPCC 204357</strain>
    </source>
</reference>
<dbReference type="Gene3D" id="2.40.260.10">
    <property type="entry name" value="Sortase"/>
    <property type="match status" value="1"/>
</dbReference>
<feature type="region of interest" description="Disordered" evidence="2">
    <location>
        <begin position="438"/>
        <end position="457"/>
    </location>
</feature>
<feature type="compositionally biased region" description="Basic and acidic residues" evidence="2">
    <location>
        <begin position="26"/>
        <end position="38"/>
    </location>
</feature>
<feature type="compositionally biased region" description="Basic residues" evidence="2">
    <location>
        <begin position="39"/>
        <end position="48"/>
    </location>
</feature>
<dbReference type="AlphaFoldDB" id="A0A4S8PDN8"/>
<dbReference type="InterPro" id="IPR042001">
    <property type="entry name" value="Sortase_F"/>
</dbReference>
<protein>
    <submittedName>
        <fullName evidence="4">Class F sortase</fullName>
    </submittedName>
</protein>
<feature type="region of interest" description="Disordered" evidence="2">
    <location>
        <begin position="173"/>
        <end position="227"/>
    </location>
</feature>
<evidence type="ECO:0000256" key="2">
    <source>
        <dbReference type="SAM" id="MobiDB-lite"/>
    </source>
</evidence>
<keyword evidence="3" id="KW-1133">Transmembrane helix</keyword>
<evidence type="ECO:0000313" key="5">
    <source>
        <dbReference type="Proteomes" id="UP000305792"/>
    </source>
</evidence>
<dbReference type="InterPro" id="IPR005754">
    <property type="entry name" value="Sortase"/>
</dbReference>
<dbReference type="SUPFAM" id="SSF63817">
    <property type="entry name" value="Sortase"/>
    <property type="match status" value="1"/>
</dbReference>
<feature type="compositionally biased region" description="Basic and acidic residues" evidence="2">
    <location>
        <begin position="104"/>
        <end position="119"/>
    </location>
</feature>
<dbReference type="InterPro" id="IPR023365">
    <property type="entry name" value="Sortase_dom-sf"/>
</dbReference>
<keyword evidence="5" id="KW-1185">Reference proteome</keyword>
<name>A0A4S8PDN8_9ACTN</name>
<feature type="compositionally biased region" description="Basic and acidic residues" evidence="2">
    <location>
        <begin position="128"/>
        <end position="150"/>
    </location>
</feature>
<keyword evidence="3" id="KW-0472">Membrane</keyword>
<feature type="region of interest" description="Disordered" evidence="2">
    <location>
        <begin position="1"/>
        <end position="150"/>
    </location>
</feature>
<gene>
    <name evidence="4" type="ORF">E9998_14915</name>
</gene>
<evidence type="ECO:0000256" key="1">
    <source>
        <dbReference type="ARBA" id="ARBA00022801"/>
    </source>
</evidence>
<accession>A0A4S8PDN8</accession>
<sequence length="457" mass="51484">MSDSPRASGRSRFSDETRWRPRRSRYREPLTRHVDPGRSRRRPGRNRAHANDAARPRDARSDRAQRRDRADHRRSGERGHHRHALPDRGDRGHTRGRARLQLQPERDGGHREHQREHRAAAQQQQRPGELHGPRRDEDRDVQRAGDLRQRDGLREVHRDLRFGRLHRRRLDGLEHGDRGPVVGRGRRGGRGRGPVAAQAPQRHRRGLTRVDEPGGPAPETERPIHRPEPAFRPVAAFVLAIVLAGGLGLVVGGVVPVPSLRWPHFSSPFHDDPFAVADPAGGDWLDRSEPTRVDIDAVDVHAPLSALGLDYEGNFEVPPMWRPHEAGWFEAGPTPGEFGPTVLLGHVDTDRSGPAVFYAIRDLEEGDAIEVTREDGLIVTYEVTGVESYPKRRLPYEEVFGVEPGPALRLITCGGEFDREEGDYAENVVVFADYEGSRKATAKDRDRPLKGRDDFGR</sequence>
<dbReference type="NCBIfam" id="NF033748">
    <property type="entry name" value="class_F_sortase"/>
    <property type="match status" value="1"/>
</dbReference>
<keyword evidence="1" id="KW-0378">Hydrolase</keyword>
<dbReference type="GO" id="GO:0016787">
    <property type="term" value="F:hydrolase activity"/>
    <property type="evidence" value="ECO:0007669"/>
    <property type="project" value="UniProtKB-KW"/>
</dbReference>
<evidence type="ECO:0000256" key="3">
    <source>
        <dbReference type="SAM" id="Phobius"/>
    </source>
</evidence>
<keyword evidence="3" id="KW-0812">Transmembrane</keyword>
<proteinExistence type="predicted"/>
<dbReference type="CDD" id="cd05829">
    <property type="entry name" value="Sortase_F"/>
    <property type="match status" value="1"/>
</dbReference>
<feature type="compositionally biased region" description="Basic and acidic residues" evidence="2">
    <location>
        <begin position="49"/>
        <end position="93"/>
    </location>
</feature>
<organism evidence="4 5">
    <name type="scientific">Glycomyces paridis</name>
    <dbReference type="NCBI Taxonomy" id="2126555"/>
    <lineage>
        <taxon>Bacteria</taxon>
        <taxon>Bacillati</taxon>
        <taxon>Actinomycetota</taxon>
        <taxon>Actinomycetes</taxon>
        <taxon>Glycomycetales</taxon>
        <taxon>Glycomycetaceae</taxon>
        <taxon>Glycomyces</taxon>
    </lineage>
</organism>
<dbReference type="EMBL" id="STGX01000010">
    <property type="protein sequence ID" value="THV27675.1"/>
    <property type="molecule type" value="Genomic_DNA"/>
</dbReference>
<comment type="caution">
    <text evidence="4">The sequence shown here is derived from an EMBL/GenBank/DDBJ whole genome shotgun (WGS) entry which is preliminary data.</text>
</comment>
<feature type="transmembrane region" description="Helical" evidence="3">
    <location>
        <begin position="234"/>
        <end position="255"/>
    </location>
</feature>
<evidence type="ECO:0000313" key="4">
    <source>
        <dbReference type="EMBL" id="THV27675.1"/>
    </source>
</evidence>
<dbReference type="Proteomes" id="UP000305792">
    <property type="component" value="Unassembled WGS sequence"/>
</dbReference>
<dbReference type="Pfam" id="PF04203">
    <property type="entry name" value="Sortase"/>
    <property type="match status" value="1"/>
</dbReference>